<keyword evidence="3" id="KW-1185">Reference proteome</keyword>
<feature type="region of interest" description="Disordered" evidence="1">
    <location>
        <begin position="20"/>
        <end position="51"/>
    </location>
</feature>
<dbReference type="EMBL" id="LNYS01000008">
    <property type="protein sequence ID" value="KTD49937.1"/>
    <property type="molecule type" value="Genomic_DNA"/>
</dbReference>
<comment type="caution">
    <text evidence="2">The sequence shown here is derived from an EMBL/GenBank/DDBJ whole genome shotgun (WGS) entry which is preliminary data.</text>
</comment>
<gene>
    <name evidence="2" type="ORF">Lqui_1262</name>
</gene>
<protein>
    <submittedName>
        <fullName evidence="2">Uncharacterized protein</fullName>
    </submittedName>
</protein>
<dbReference type="PATRIC" id="fig|45073.5.peg.1331"/>
<dbReference type="OrthoDB" id="5651680at2"/>
<proteinExistence type="predicted"/>
<dbReference type="Proteomes" id="UP000054618">
    <property type="component" value="Unassembled WGS sequence"/>
</dbReference>
<dbReference type="AlphaFoldDB" id="A0A0W0XYP8"/>
<accession>A0A0W0XYP8</accession>
<evidence type="ECO:0000313" key="2">
    <source>
        <dbReference type="EMBL" id="KTD49937.1"/>
    </source>
</evidence>
<sequence>MGSIKKDKAKDHPEIKEIKNVCDITPDSSKPVCNEIKREKKQSPKNSPKGI</sequence>
<evidence type="ECO:0000313" key="3">
    <source>
        <dbReference type="Proteomes" id="UP000054618"/>
    </source>
</evidence>
<name>A0A0W0XYP8_9GAMM</name>
<organism evidence="2 3">
    <name type="scientific">Legionella quinlivanii</name>
    <dbReference type="NCBI Taxonomy" id="45073"/>
    <lineage>
        <taxon>Bacteria</taxon>
        <taxon>Pseudomonadati</taxon>
        <taxon>Pseudomonadota</taxon>
        <taxon>Gammaproteobacteria</taxon>
        <taxon>Legionellales</taxon>
        <taxon>Legionellaceae</taxon>
        <taxon>Legionella</taxon>
    </lineage>
</organism>
<evidence type="ECO:0000256" key="1">
    <source>
        <dbReference type="SAM" id="MobiDB-lite"/>
    </source>
</evidence>
<reference evidence="2 3" key="1">
    <citation type="submission" date="2015-11" db="EMBL/GenBank/DDBJ databases">
        <title>Genomic analysis of 38 Legionella species identifies large and diverse effector repertoires.</title>
        <authorList>
            <person name="Burstein D."/>
            <person name="Amaro F."/>
            <person name="Zusman T."/>
            <person name="Lifshitz Z."/>
            <person name="Cohen O."/>
            <person name="Gilbert J.A."/>
            <person name="Pupko T."/>
            <person name="Shuman H.A."/>
            <person name="Segal G."/>
        </authorList>
    </citation>
    <scope>NUCLEOTIDE SEQUENCE [LARGE SCALE GENOMIC DNA]</scope>
    <source>
        <strain evidence="2 3">CDC#1442-AUS-E</strain>
    </source>
</reference>
<dbReference type="RefSeq" id="WP_157072291.1">
    <property type="nucleotide sequence ID" value="NZ_CAAAIK010000039.1"/>
</dbReference>
<dbReference type="STRING" id="45073.Lqui_1262"/>